<keyword evidence="3 7" id="KW-0812">Transmembrane</keyword>
<comment type="caution">
    <text evidence="10">The sequence shown here is derived from an EMBL/GenBank/DDBJ whole genome shotgun (WGS) entry which is preliminary data.</text>
</comment>
<evidence type="ECO:0000259" key="8">
    <source>
        <dbReference type="PROSITE" id="PS50850"/>
    </source>
</evidence>
<reference evidence="9" key="1">
    <citation type="journal article" date="2014" name="Int. J. Syst. Evol. Microbiol.">
        <title>Complete genome sequence of Corynebacterium casei LMG S-19264T (=DSM 44701T), isolated from a smear-ripened cheese.</title>
        <authorList>
            <consortium name="US DOE Joint Genome Institute (JGI-PGF)"/>
            <person name="Walter F."/>
            <person name="Albersmeier A."/>
            <person name="Kalinowski J."/>
            <person name="Ruckert C."/>
        </authorList>
    </citation>
    <scope>NUCLEOTIDE SEQUENCE</scope>
    <source>
        <strain evidence="9">JCM 4434</strain>
    </source>
</reference>
<gene>
    <name evidence="9" type="ORF">GCM10010502_24080</name>
    <name evidence="10" type="ORF">HS99_0029265</name>
</gene>
<evidence type="ECO:0000313" key="11">
    <source>
        <dbReference type="Proteomes" id="UP000037395"/>
    </source>
</evidence>
<keyword evidence="4 7" id="KW-1133">Transmembrane helix</keyword>
<evidence type="ECO:0000256" key="4">
    <source>
        <dbReference type="ARBA" id="ARBA00022989"/>
    </source>
</evidence>
<dbReference type="Pfam" id="PF07690">
    <property type="entry name" value="MFS_1"/>
    <property type="match status" value="1"/>
</dbReference>
<dbReference type="PROSITE" id="PS50850">
    <property type="entry name" value="MFS"/>
    <property type="match status" value="1"/>
</dbReference>
<feature type="transmembrane region" description="Helical" evidence="7">
    <location>
        <begin position="370"/>
        <end position="387"/>
    </location>
</feature>
<feature type="transmembrane region" description="Helical" evidence="7">
    <location>
        <begin position="257"/>
        <end position="275"/>
    </location>
</feature>
<evidence type="ECO:0000256" key="3">
    <source>
        <dbReference type="ARBA" id="ARBA00022692"/>
    </source>
</evidence>
<feature type="transmembrane region" description="Helical" evidence="7">
    <location>
        <begin position="166"/>
        <end position="185"/>
    </location>
</feature>
<dbReference type="KEGG" id="kau:B6264_28350"/>
<protein>
    <submittedName>
        <fullName evidence="9">MFS transporter</fullName>
    </submittedName>
</protein>
<feature type="transmembrane region" description="Helical" evidence="7">
    <location>
        <begin position="98"/>
        <end position="121"/>
    </location>
</feature>
<evidence type="ECO:0000256" key="5">
    <source>
        <dbReference type="ARBA" id="ARBA00023136"/>
    </source>
</evidence>
<accession>A0A1E7N6V8</accession>
<feature type="compositionally biased region" description="Acidic residues" evidence="6">
    <location>
        <begin position="393"/>
        <end position="403"/>
    </location>
</feature>
<dbReference type="Proteomes" id="UP000037395">
    <property type="component" value="Unassembled WGS sequence"/>
</dbReference>
<feature type="compositionally biased region" description="Low complexity" evidence="6">
    <location>
        <begin position="426"/>
        <end position="435"/>
    </location>
</feature>
<dbReference type="InterPro" id="IPR020846">
    <property type="entry name" value="MFS_dom"/>
</dbReference>
<evidence type="ECO:0000256" key="2">
    <source>
        <dbReference type="ARBA" id="ARBA00022475"/>
    </source>
</evidence>
<reference evidence="10" key="3">
    <citation type="submission" date="2016-08" db="EMBL/GenBank/DDBJ databases">
        <title>Sequencing, Assembly and Comparative Genomics of S. aureofaciens ATCC 10762.</title>
        <authorList>
            <person name="Gradnigo J.S."/>
            <person name="Johnson N."/>
            <person name="Somerville G.A."/>
        </authorList>
    </citation>
    <scope>NUCLEOTIDE SEQUENCE [LARGE SCALE GENOMIC DNA]</scope>
    <source>
        <strain evidence="10">ATCC 10762</strain>
    </source>
</reference>
<reference evidence="9" key="5">
    <citation type="submission" date="2020-09" db="EMBL/GenBank/DDBJ databases">
        <authorList>
            <person name="Sun Q."/>
            <person name="Ohkuma M."/>
        </authorList>
    </citation>
    <scope>NUCLEOTIDE SEQUENCE</scope>
    <source>
        <strain evidence="9">JCM 4434</strain>
    </source>
</reference>
<comment type="subcellular location">
    <subcellularLocation>
        <location evidence="1">Cell membrane</location>
        <topology evidence="1">Multi-pass membrane protein</topology>
    </subcellularLocation>
</comment>
<feature type="compositionally biased region" description="Acidic residues" evidence="6">
    <location>
        <begin position="416"/>
        <end position="425"/>
    </location>
</feature>
<keyword evidence="2" id="KW-1003">Cell membrane</keyword>
<dbReference type="Pfam" id="PF00083">
    <property type="entry name" value="Sugar_tr"/>
    <property type="match status" value="1"/>
</dbReference>
<dbReference type="SUPFAM" id="SSF103473">
    <property type="entry name" value="MFS general substrate transporter"/>
    <property type="match status" value="1"/>
</dbReference>
<organism evidence="10 11">
    <name type="scientific">Kitasatospora aureofaciens</name>
    <name type="common">Streptomyces aureofaciens</name>
    <dbReference type="NCBI Taxonomy" id="1894"/>
    <lineage>
        <taxon>Bacteria</taxon>
        <taxon>Bacillati</taxon>
        <taxon>Actinomycetota</taxon>
        <taxon>Actinomycetes</taxon>
        <taxon>Kitasatosporales</taxon>
        <taxon>Streptomycetaceae</taxon>
        <taxon>Kitasatospora</taxon>
    </lineage>
</organism>
<dbReference type="Gene3D" id="1.20.1250.20">
    <property type="entry name" value="MFS general substrate transporter like domains"/>
    <property type="match status" value="1"/>
</dbReference>
<dbReference type="InterPro" id="IPR036259">
    <property type="entry name" value="MFS_trans_sf"/>
</dbReference>
<dbReference type="OrthoDB" id="3460055at2"/>
<evidence type="ECO:0000256" key="6">
    <source>
        <dbReference type="SAM" id="MobiDB-lite"/>
    </source>
</evidence>
<dbReference type="GO" id="GO:0005886">
    <property type="term" value="C:plasma membrane"/>
    <property type="evidence" value="ECO:0007669"/>
    <property type="project" value="UniProtKB-SubCell"/>
</dbReference>
<name>A0A1E7N6V8_KITAU</name>
<accession>A0A8H9HK69</accession>
<dbReference type="InterPro" id="IPR005828">
    <property type="entry name" value="MFS_sugar_transport-like"/>
</dbReference>
<feature type="transmembrane region" description="Helical" evidence="7">
    <location>
        <begin position="47"/>
        <end position="66"/>
    </location>
</feature>
<evidence type="ECO:0000313" key="9">
    <source>
        <dbReference type="EMBL" id="GGU71513.1"/>
    </source>
</evidence>
<dbReference type="CDD" id="cd06173">
    <property type="entry name" value="MFS_MefA_like"/>
    <property type="match status" value="1"/>
</dbReference>
<feature type="domain" description="Major facilitator superfamily (MFS) profile" evidence="8">
    <location>
        <begin position="4"/>
        <end position="390"/>
    </location>
</feature>
<feature type="transmembrane region" description="Helical" evidence="7">
    <location>
        <begin position="282"/>
        <end position="303"/>
    </location>
</feature>
<dbReference type="GO" id="GO:0022857">
    <property type="term" value="F:transmembrane transporter activity"/>
    <property type="evidence" value="ECO:0007669"/>
    <property type="project" value="InterPro"/>
</dbReference>
<keyword evidence="5 7" id="KW-0472">Membrane</keyword>
<feature type="transmembrane region" description="Helical" evidence="7">
    <location>
        <begin position="73"/>
        <end position="92"/>
    </location>
</feature>
<evidence type="ECO:0000256" key="7">
    <source>
        <dbReference type="SAM" id="Phobius"/>
    </source>
</evidence>
<feature type="transmembrane region" description="Helical" evidence="7">
    <location>
        <begin position="216"/>
        <end position="237"/>
    </location>
</feature>
<dbReference type="PANTHER" id="PTHR23513:SF6">
    <property type="entry name" value="MAJOR FACILITATOR SUPERFAMILY ASSOCIATED DOMAIN-CONTAINING PROTEIN"/>
    <property type="match status" value="1"/>
</dbReference>
<dbReference type="GeneID" id="97485524"/>
<dbReference type="EMBL" id="JPRF03000026">
    <property type="protein sequence ID" value="OEV36432.1"/>
    <property type="molecule type" value="Genomic_DNA"/>
</dbReference>
<feature type="transmembrane region" description="Helical" evidence="7">
    <location>
        <begin position="342"/>
        <end position="364"/>
    </location>
</feature>
<dbReference type="PANTHER" id="PTHR23513">
    <property type="entry name" value="INTEGRAL MEMBRANE EFFLUX PROTEIN-RELATED"/>
    <property type="match status" value="1"/>
</dbReference>
<dbReference type="EMBL" id="BMUB01000004">
    <property type="protein sequence ID" value="GGU71513.1"/>
    <property type="molecule type" value="Genomic_DNA"/>
</dbReference>
<dbReference type="RefSeq" id="WP_050366368.1">
    <property type="nucleotide sequence ID" value="NZ_BMUB01000004.1"/>
</dbReference>
<keyword evidence="11" id="KW-1185">Reference proteome</keyword>
<feature type="transmembrane region" description="Helical" evidence="7">
    <location>
        <begin position="309"/>
        <end position="330"/>
    </location>
</feature>
<reference evidence="11" key="4">
    <citation type="submission" date="2016-08" db="EMBL/GenBank/DDBJ databases">
        <title>Sequencing, assembly and comparative genomics of S. aureofaciens ATCC 10762.</title>
        <authorList>
            <person name="Gradnigo J.S."/>
            <person name="Johnson N."/>
            <person name="Somerville G.A."/>
        </authorList>
    </citation>
    <scope>NUCLEOTIDE SEQUENCE [LARGE SCALE GENOMIC DNA]</scope>
    <source>
        <strain evidence="11">ATCC 10762 / DSM 40127 / CCM 3239 / JCM 4008 / LMG 5968 / NBRC 12843 / NCIMB 8234 / A-377</strain>
    </source>
</reference>
<feature type="transmembrane region" description="Helical" evidence="7">
    <location>
        <begin position="12"/>
        <end position="35"/>
    </location>
</feature>
<evidence type="ECO:0000313" key="10">
    <source>
        <dbReference type="EMBL" id="OEV36432.1"/>
    </source>
</evidence>
<reference evidence="10 11" key="2">
    <citation type="submission" date="2014-07" db="EMBL/GenBank/DDBJ databases">
        <authorList>
            <person name="Zhang J.E."/>
            <person name="Yang H."/>
            <person name="Guo J."/>
            <person name="Deng Z."/>
            <person name="Luo H."/>
            <person name="Luo M."/>
            <person name="Zhao B."/>
        </authorList>
    </citation>
    <scope>NUCLEOTIDE SEQUENCE [LARGE SCALE GENOMIC DNA]</scope>
    <source>
        <strain evidence="10">ATCC 10762</strain>
        <strain evidence="11">ATCC 10762 / DSM 40127 / CCM 3239 / JCM 4008 / LMG 5968 / NBRC 12843 / NCIMB 8234 / A-377</strain>
    </source>
</reference>
<evidence type="ECO:0000256" key="1">
    <source>
        <dbReference type="ARBA" id="ARBA00004651"/>
    </source>
</evidence>
<dbReference type="InterPro" id="IPR011701">
    <property type="entry name" value="MFS"/>
</dbReference>
<dbReference type="Proteomes" id="UP000610124">
    <property type="component" value="Unassembled WGS sequence"/>
</dbReference>
<feature type="region of interest" description="Disordered" evidence="6">
    <location>
        <begin position="393"/>
        <end position="435"/>
    </location>
</feature>
<proteinExistence type="predicted"/>
<dbReference type="AlphaFoldDB" id="A0A1E7N6V8"/>
<sequence length="435" mass="44783">MHPLLARPEFRLYIAGQTLSVLGDSALFIALGIWAKVLTGSSSAAGLVMFCYAVPMLLLPLGGLVADRVRRRPLLVTVNLVLAVAVSPLLLVDGRGHLWIIYVTAVLYGLAGAVLTPAQSAMLRSILTERQDFGAAVGFTQTMRAGTTLVAPLVGSGLYGWLGGRAVALVDIGILVAAALAFLALRVNEPTPQPSGRRWRTEVLAGFQHLRTTASLLPLLIATTATATVLSFLQPVLFSLIQGGLHRSPQFLGVLETVEGIGALGGSVLGGVLIGKLGPRRTVMLGSAVFGLGAVLLLVPSVWVVSAGLLIAGAGMPAGVVGLATAAQSLTPPQLMGRTQAAVNLSLTAPQALAIGVGAGLVAALDFRTVLAAMVVGALLSAVFLLGKPDAVIEDDEDEDEEEPAVRPTGELTADPAEDPAEEPTEVPAESAPRP</sequence>